<organism evidence="2 3">
    <name type="scientific">Ceratopteris richardii</name>
    <name type="common">Triangle waterfern</name>
    <dbReference type="NCBI Taxonomy" id="49495"/>
    <lineage>
        <taxon>Eukaryota</taxon>
        <taxon>Viridiplantae</taxon>
        <taxon>Streptophyta</taxon>
        <taxon>Embryophyta</taxon>
        <taxon>Tracheophyta</taxon>
        <taxon>Polypodiopsida</taxon>
        <taxon>Polypodiidae</taxon>
        <taxon>Polypodiales</taxon>
        <taxon>Pteridineae</taxon>
        <taxon>Pteridaceae</taxon>
        <taxon>Parkerioideae</taxon>
        <taxon>Ceratopteris</taxon>
    </lineage>
</organism>
<dbReference type="Gene3D" id="3.40.50.1820">
    <property type="entry name" value="alpha/beta hydrolase"/>
    <property type="match status" value="1"/>
</dbReference>
<dbReference type="GO" id="GO:0009507">
    <property type="term" value="C:chloroplast"/>
    <property type="evidence" value="ECO:0007669"/>
    <property type="project" value="TreeGrafter"/>
</dbReference>
<sequence>MMKLQFKPKGYNYWEWKNHKVHYVVQGEGHIVAFIHGFGAFAFHWRYNIPEIGKYFKLYAMDLLGFGWNQVVDFAKDIVCTKALLVGNSVGGFTVLNATTSYPKIVSRVILLNSSDQFESSINFAFWQAKQPAHIRPILNNVYIDKTNVDDYLVDSIVHPTKDPDPREVYYRLMSRYLFQTSDLTLDKLLSQLSCPLLLPCGDFDPWMGASKANKMESLYAQSSILRLQAGHSPHDEVPHLVNKALVELISSIDCT</sequence>
<proteinExistence type="predicted"/>
<name>A0A8T2T1S4_CERRI</name>
<dbReference type="SUPFAM" id="SSF53474">
    <property type="entry name" value="alpha/beta-Hydrolases"/>
    <property type="match status" value="1"/>
</dbReference>
<evidence type="ECO:0000313" key="3">
    <source>
        <dbReference type="Proteomes" id="UP000825935"/>
    </source>
</evidence>
<reference evidence="2" key="1">
    <citation type="submission" date="2021-08" db="EMBL/GenBank/DDBJ databases">
        <title>WGS assembly of Ceratopteris richardii.</title>
        <authorList>
            <person name="Marchant D.B."/>
            <person name="Chen G."/>
            <person name="Jenkins J."/>
            <person name="Shu S."/>
            <person name="Leebens-Mack J."/>
            <person name="Grimwood J."/>
            <person name="Schmutz J."/>
            <person name="Soltis P."/>
            <person name="Soltis D."/>
            <person name="Chen Z.-H."/>
        </authorList>
    </citation>
    <scope>NUCLEOTIDE SEQUENCE</scope>
    <source>
        <strain evidence="2">Whitten #5841</strain>
        <tissue evidence="2">Leaf</tissue>
    </source>
</reference>
<accession>A0A8T2T1S4</accession>
<dbReference type="PANTHER" id="PTHR46438">
    <property type="entry name" value="ALPHA/BETA-HYDROLASES SUPERFAMILY PROTEIN"/>
    <property type="match status" value="1"/>
</dbReference>
<dbReference type="OrthoDB" id="408373at2759"/>
<keyword evidence="3" id="KW-1185">Reference proteome</keyword>
<dbReference type="Proteomes" id="UP000825935">
    <property type="component" value="Chromosome 15"/>
</dbReference>
<gene>
    <name evidence="2" type="ORF">KP509_15G022900</name>
</gene>
<comment type="caution">
    <text evidence="2">The sequence shown here is derived from an EMBL/GenBank/DDBJ whole genome shotgun (WGS) entry which is preliminary data.</text>
</comment>
<evidence type="ECO:0000259" key="1">
    <source>
        <dbReference type="Pfam" id="PF12697"/>
    </source>
</evidence>
<evidence type="ECO:0000313" key="2">
    <source>
        <dbReference type="EMBL" id="KAH7404391.1"/>
    </source>
</evidence>
<dbReference type="InterPro" id="IPR000073">
    <property type="entry name" value="AB_hydrolase_1"/>
</dbReference>
<dbReference type="InterPro" id="IPR029058">
    <property type="entry name" value="AB_hydrolase_fold"/>
</dbReference>
<dbReference type="Pfam" id="PF12697">
    <property type="entry name" value="Abhydrolase_6"/>
    <property type="match status" value="1"/>
</dbReference>
<dbReference type="AlphaFoldDB" id="A0A8T2T1S4"/>
<dbReference type="EMBL" id="CM035420">
    <property type="protein sequence ID" value="KAH7404391.1"/>
    <property type="molecule type" value="Genomic_DNA"/>
</dbReference>
<protein>
    <recommendedName>
        <fullName evidence="1">AB hydrolase-1 domain-containing protein</fullName>
    </recommendedName>
</protein>
<dbReference type="PANTHER" id="PTHR46438:SF2">
    <property type="entry name" value="ALPHA_BETA-HYDROLASES SUPERFAMILY PROTEIN"/>
    <property type="match status" value="1"/>
</dbReference>
<dbReference type="OMA" id="YTKQPAR"/>
<feature type="domain" description="AB hydrolase-1" evidence="1">
    <location>
        <begin position="34"/>
        <end position="244"/>
    </location>
</feature>